<keyword evidence="5" id="KW-1185">Reference proteome</keyword>
<dbReference type="PROSITE" id="PS50181">
    <property type="entry name" value="FBOX"/>
    <property type="match status" value="1"/>
</dbReference>
<dbReference type="SUPFAM" id="SSF81383">
    <property type="entry name" value="F-box domain"/>
    <property type="match status" value="1"/>
</dbReference>
<dbReference type="Proteomes" id="UP000823405">
    <property type="component" value="Unassembled WGS sequence"/>
</dbReference>
<dbReference type="AlphaFoldDB" id="A0A9P6UM68"/>
<dbReference type="EMBL" id="JAAAIN010000778">
    <property type="protein sequence ID" value="KAG0310948.1"/>
    <property type="molecule type" value="Genomic_DNA"/>
</dbReference>
<feature type="compositionally biased region" description="Basic and acidic residues" evidence="2">
    <location>
        <begin position="170"/>
        <end position="179"/>
    </location>
</feature>
<dbReference type="OrthoDB" id="2411074at2759"/>
<feature type="region of interest" description="Disordered" evidence="2">
    <location>
        <begin position="1"/>
        <end position="22"/>
    </location>
</feature>
<evidence type="ECO:0000313" key="5">
    <source>
        <dbReference type="Proteomes" id="UP000823405"/>
    </source>
</evidence>
<feature type="domain" description="F-box" evidence="3">
    <location>
        <begin position="276"/>
        <end position="322"/>
    </location>
</feature>
<dbReference type="SMART" id="SM00256">
    <property type="entry name" value="FBOX"/>
    <property type="match status" value="1"/>
</dbReference>
<evidence type="ECO:0000259" key="3">
    <source>
        <dbReference type="PROSITE" id="PS50181"/>
    </source>
</evidence>
<name>A0A9P6UM68_9FUNG</name>
<keyword evidence="1" id="KW-0175">Coiled coil</keyword>
<evidence type="ECO:0000256" key="1">
    <source>
        <dbReference type="SAM" id="Coils"/>
    </source>
</evidence>
<gene>
    <name evidence="4" type="ORF">BGZ97_012205</name>
</gene>
<feature type="compositionally biased region" description="Polar residues" evidence="2">
    <location>
        <begin position="242"/>
        <end position="251"/>
    </location>
</feature>
<evidence type="ECO:0000256" key="2">
    <source>
        <dbReference type="SAM" id="MobiDB-lite"/>
    </source>
</evidence>
<proteinExistence type="predicted"/>
<dbReference type="Pfam" id="PF12937">
    <property type="entry name" value="F-box-like"/>
    <property type="match status" value="1"/>
</dbReference>
<comment type="caution">
    <text evidence="4">The sequence shown here is derived from an EMBL/GenBank/DDBJ whole genome shotgun (WGS) entry which is preliminary data.</text>
</comment>
<sequence>MSAEPRVALTPQEPLSPAAVSATSTLGEDATSSLAKLVQKANLIVAEILSSTTLTMATTQENTTPDVADTVMTVTQGNIQNTDARMTSPPLDPVGLRRSDRIARNIQAKSTHMPLPEGTGTTKKRTRAFKEEGKVVDIGNAESQVSGEDEPTPRKRRKWVTGKNVVSADNGKDSDRMRGQDSAQMDGQDGADLSGEPKMDGKNGGPDLSGRDITNDGADGSITKAESVSTPTPKRRGRLLRKSNTSTSTFAPSAPPTKVRPRTTTGISAPPKINPQEPLSSLPVEILQHIISWLPLQEIARASLVSKSWLGAVHNMSVWKIICQEAGLGEPKKKYKTHMALACADSYWICTRCYSYSNAKTHHANLPLPVADVDENNHVHMLCLECRREYYRKHPQSLKKGVYRQEFAWVPRAGSIAPNGIYINYGLKGNQLNGLETVGSSSQGLPLYDRSQVQKCALHVHGGWVGVDAEATNPRRKRASACAARAKAAKICTKRPSTTPKMLERSRIAAEKRAIREEEQERRREEREAELWERRRERAQWRRLLRWGHGHYY</sequence>
<reference evidence="4" key="1">
    <citation type="journal article" date="2020" name="Fungal Divers.">
        <title>Resolving the Mortierellaceae phylogeny through synthesis of multi-gene phylogenetics and phylogenomics.</title>
        <authorList>
            <person name="Vandepol N."/>
            <person name="Liber J."/>
            <person name="Desiro A."/>
            <person name="Na H."/>
            <person name="Kennedy M."/>
            <person name="Barry K."/>
            <person name="Grigoriev I.V."/>
            <person name="Miller A.N."/>
            <person name="O'Donnell K."/>
            <person name="Stajich J.E."/>
            <person name="Bonito G."/>
        </authorList>
    </citation>
    <scope>NUCLEOTIDE SEQUENCE</scope>
    <source>
        <strain evidence="4">NVP60</strain>
    </source>
</reference>
<dbReference type="Gene3D" id="1.20.1280.50">
    <property type="match status" value="1"/>
</dbReference>
<feature type="coiled-coil region" evidence="1">
    <location>
        <begin position="508"/>
        <end position="542"/>
    </location>
</feature>
<protein>
    <recommendedName>
        <fullName evidence="3">F-box domain-containing protein</fullName>
    </recommendedName>
</protein>
<organism evidence="4 5">
    <name type="scientific">Linnemannia gamsii</name>
    <dbReference type="NCBI Taxonomy" id="64522"/>
    <lineage>
        <taxon>Eukaryota</taxon>
        <taxon>Fungi</taxon>
        <taxon>Fungi incertae sedis</taxon>
        <taxon>Mucoromycota</taxon>
        <taxon>Mortierellomycotina</taxon>
        <taxon>Mortierellomycetes</taxon>
        <taxon>Mortierellales</taxon>
        <taxon>Mortierellaceae</taxon>
        <taxon>Linnemannia</taxon>
    </lineage>
</organism>
<dbReference type="InterPro" id="IPR036047">
    <property type="entry name" value="F-box-like_dom_sf"/>
</dbReference>
<feature type="region of interest" description="Disordered" evidence="2">
    <location>
        <begin position="112"/>
        <end position="277"/>
    </location>
</feature>
<evidence type="ECO:0000313" key="4">
    <source>
        <dbReference type="EMBL" id="KAG0310948.1"/>
    </source>
</evidence>
<accession>A0A9P6UM68</accession>
<dbReference type="InterPro" id="IPR001810">
    <property type="entry name" value="F-box_dom"/>
</dbReference>